<protein>
    <submittedName>
        <fullName evidence="4">RING/U-box superfamily protein</fullName>
    </submittedName>
</protein>
<proteinExistence type="predicted"/>
<feature type="domain" description="RING-type" evidence="3">
    <location>
        <begin position="159"/>
        <end position="198"/>
    </location>
</feature>
<dbReference type="GO" id="GO:0008270">
    <property type="term" value="F:zinc ion binding"/>
    <property type="evidence" value="ECO:0007669"/>
    <property type="project" value="UniProtKB-KW"/>
</dbReference>
<evidence type="ECO:0000256" key="1">
    <source>
        <dbReference type="PROSITE-ProRule" id="PRU00175"/>
    </source>
</evidence>
<sequence length="211" mass="23667">MKSISRHNLGVRKATPTGCRNLPTPSPASPEQDQEQQGDEQNGVQNDAMGRASMVLPSPPVPPPQPLWHQDLHHSSWSRHSMHHSELEWEMINDLRADMARLQQGMHHMQRMLEACMDMQLELQRSVRQEVSAALNRSAGMAETSDDGSKWAHVRKGTCCVCCDSQIDSLLYRCGHMCTCSKCANELVRGRGKCPLCRAPIIEVIRAYSIL</sequence>
<organism evidence="4 5">
    <name type="scientific">Actinidia rufa</name>
    <dbReference type="NCBI Taxonomy" id="165716"/>
    <lineage>
        <taxon>Eukaryota</taxon>
        <taxon>Viridiplantae</taxon>
        <taxon>Streptophyta</taxon>
        <taxon>Embryophyta</taxon>
        <taxon>Tracheophyta</taxon>
        <taxon>Spermatophyta</taxon>
        <taxon>Magnoliopsida</taxon>
        <taxon>eudicotyledons</taxon>
        <taxon>Gunneridae</taxon>
        <taxon>Pentapetalae</taxon>
        <taxon>asterids</taxon>
        <taxon>Ericales</taxon>
        <taxon>Actinidiaceae</taxon>
        <taxon>Actinidia</taxon>
    </lineage>
</organism>
<comment type="caution">
    <text evidence="4">The sequence shown here is derived from an EMBL/GenBank/DDBJ whole genome shotgun (WGS) entry which is preliminary data.</text>
</comment>
<keyword evidence="1" id="KW-0863">Zinc-finger</keyword>
<dbReference type="PANTHER" id="PTHR46519">
    <property type="entry name" value="RING/U-BOX SUPERFAMILY PROTEIN"/>
    <property type="match status" value="1"/>
</dbReference>
<gene>
    <name evidence="4" type="ORF">Acr_18g0000840</name>
</gene>
<reference evidence="4 5" key="1">
    <citation type="submission" date="2019-07" db="EMBL/GenBank/DDBJ databases">
        <title>De Novo Assembly of kiwifruit Actinidia rufa.</title>
        <authorList>
            <person name="Sugita-Konishi S."/>
            <person name="Sato K."/>
            <person name="Mori E."/>
            <person name="Abe Y."/>
            <person name="Kisaki G."/>
            <person name="Hamano K."/>
            <person name="Suezawa K."/>
            <person name="Otani M."/>
            <person name="Fukuda T."/>
            <person name="Manabe T."/>
            <person name="Gomi K."/>
            <person name="Tabuchi M."/>
            <person name="Akimitsu K."/>
            <person name="Kataoka I."/>
        </authorList>
    </citation>
    <scope>NUCLEOTIDE SEQUENCE [LARGE SCALE GENOMIC DNA]</scope>
    <source>
        <strain evidence="5">cv. Fuchu</strain>
    </source>
</reference>
<accession>A0A7J0G549</accession>
<dbReference type="OrthoDB" id="6078042at2759"/>
<dbReference type="InterPro" id="IPR013083">
    <property type="entry name" value="Znf_RING/FYVE/PHD"/>
</dbReference>
<evidence type="ECO:0000313" key="5">
    <source>
        <dbReference type="Proteomes" id="UP000585474"/>
    </source>
</evidence>
<keyword evidence="5" id="KW-1185">Reference proteome</keyword>
<evidence type="ECO:0000256" key="2">
    <source>
        <dbReference type="SAM" id="MobiDB-lite"/>
    </source>
</evidence>
<keyword evidence="1" id="KW-0862">Zinc</keyword>
<dbReference type="Pfam" id="PF13920">
    <property type="entry name" value="zf-C3HC4_3"/>
    <property type="match status" value="1"/>
</dbReference>
<dbReference type="EMBL" id="BJWL01000018">
    <property type="protein sequence ID" value="GFZ05914.1"/>
    <property type="molecule type" value="Genomic_DNA"/>
</dbReference>
<dbReference type="AlphaFoldDB" id="A0A7J0G549"/>
<evidence type="ECO:0000313" key="4">
    <source>
        <dbReference type="EMBL" id="GFZ05914.1"/>
    </source>
</evidence>
<dbReference type="PANTHER" id="PTHR46519:SF2">
    <property type="entry name" value="RING_U-BOX SUPERFAMILY PROTEIN"/>
    <property type="match status" value="1"/>
</dbReference>
<name>A0A7J0G549_9ERIC</name>
<dbReference type="CDD" id="cd16647">
    <property type="entry name" value="mRING-HC-C3HC5_NEU1"/>
    <property type="match status" value="1"/>
</dbReference>
<dbReference type="Gene3D" id="3.30.40.10">
    <property type="entry name" value="Zinc/RING finger domain, C3HC4 (zinc finger)"/>
    <property type="match status" value="1"/>
</dbReference>
<feature type="region of interest" description="Disordered" evidence="2">
    <location>
        <begin position="1"/>
        <end position="44"/>
    </location>
</feature>
<evidence type="ECO:0000259" key="3">
    <source>
        <dbReference type="PROSITE" id="PS50089"/>
    </source>
</evidence>
<keyword evidence="1" id="KW-0479">Metal-binding</keyword>
<dbReference type="Proteomes" id="UP000585474">
    <property type="component" value="Unassembled WGS sequence"/>
</dbReference>
<dbReference type="SUPFAM" id="SSF57850">
    <property type="entry name" value="RING/U-box"/>
    <property type="match status" value="1"/>
</dbReference>
<dbReference type="InterPro" id="IPR001841">
    <property type="entry name" value="Znf_RING"/>
</dbReference>
<dbReference type="PROSITE" id="PS50089">
    <property type="entry name" value="ZF_RING_2"/>
    <property type="match status" value="1"/>
</dbReference>